<dbReference type="EMBL" id="JAIQCV010000009">
    <property type="protein sequence ID" value="KAH1064178.1"/>
    <property type="molecule type" value="Genomic_DNA"/>
</dbReference>
<dbReference type="OrthoDB" id="10434457at2759"/>
<accession>A0A9D3ZSX0</accession>
<dbReference type="Proteomes" id="UP000828251">
    <property type="component" value="Unassembled WGS sequence"/>
</dbReference>
<feature type="non-terminal residue" evidence="1">
    <location>
        <position position="1"/>
    </location>
</feature>
<reference evidence="1 2" key="1">
    <citation type="journal article" date="2021" name="Plant Biotechnol. J.">
        <title>Multi-omics assisted identification of the key and species-specific regulatory components of drought-tolerant mechanisms in Gossypium stocksii.</title>
        <authorList>
            <person name="Yu D."/>
            <person name="Ke L."/>
            <person name="Zhang D."/>
            <person name="Wu Y."/>
            <person name="Sun Y."/>
            <person name="Mei J."/>
            <person name="Sun J."/>
            <person name="Sun Y."/>
        </authorList>
    </citation>
    <scope>NUCLEOTIDE SEQUENCE [LARGE SCALE GENOMIC DNA]</scope>
    <source>
        <strain evidence="2">cv. E1</strain>
        <tissue evidence="1">Leaf</tissue>
    </source>
</reference>
<proteinExistence type="predicted"/>
<protein>
    <submittedName>
        <fullName evidence="1">Uncharacterized protein</fullName>
    </submittedName>
</protein>
<evidence type="ECO:0000313" key="2">
    <source>
        <dbReference type="Proteomes" id="UP000828251"/>
    </source>
</evidence>
<sequence>AINASPFTHATKRAPTLLLRLLHLNSSPSSNPSDPRSSMMFDIFNLLQCEYSTLPGQTFGTYNFSIMFSIPQGSPMDVMNNVPVEDNNDRCKHPQCQGWTPQRFTPQMTPSNHQF</sequence>
<comment type="caution">
    <text evidence="1">The sequence shown here is derived from an EMBL/GenBank/DDBJ whole genome shotgun (WGS) entry which is preliminary data.</text>
</comment>
<name>A0A9D3ZSX0_9ROSI</name>
<evidence type="ECO:0000313" key="1">
    <source>
        <dbReference type="EMBL" id="KAH1064178.1"/>
    </source>
</evidence>
<gene>
    <name evidence="1" type="ORF">J1N35_029165</name>
</gene>
<dbReference type="AlphaFoldDB" id="A0A9D3ZSX0"/>
<keyword evidence="2" id="KW-1185">Reference proteome</keyword>
<organism evidence="1 2">
    <name type="scientific">Gossypium stocksii</name>
    <dbReference type="NCBI Taxonomy" id="47602"/>
    <lineage>
        <taxon>Eukaryota</taxon>
        <taxon>Viridiplantae</taxon>
        <taxon>Streptophyta</taxon>
        <taxon>Embryophyta</taxon>
        <taxon>Tracheophyta</taxon>
        <taxon>Spermatophyta</taxon>
        <taxon>Magnoliopsida</taxon>
        <taxon>eudicotyledons</taxon>
        <taxon>Gunneridae</taxon>
        <taxon>Pentapetalae</taxon>
        <taxon>rosids</taxon>
        <taxon>malvids</taxon>
        <taxon>Malvales</taxon>
        <taxon>Malvaceae</taxon>
        <taxon>Malvoideae</taxon>
        <taxon>Gossypium</taxon>
    </lineage>
</organism>